<sequence>MSLASRTLGETGMNITRVGFGAWAIGGGGWRYAWGDQDDAESIAAIRHAVESGINWIDTAAVYGLGHSEEVVGRAIRDLPEADRPYVFTKCGLVWDERNPDAPPHRIMRPDSVRREVEASLRRLGVERIDLYQVHWPDTGASLEYDGTSSDGPAPQATPVEEYWAVMAKLKAEGKVRAIGLSNHDLGLLERAREVAPVDALQPPFSAINRSNAAEIAWCAEQGGGVIVYSPMQSGLLTGSFSAERAANLPDNDWRRGHVDFTANLDRNLALAEALRPVARRHGTTVAAVAVAWALAWPGVTGAIVGARNPRQVDGWLPAASLELTGEDLAEVASATASLGAGEGPVRP</sequence>
<proteinExistence type="predicted"/>
<dbReference type="Gene3D" id="3.20.20.100">
    <property type="entry name" value="NADP-dependent oxidoreductase domain"/>
    <property type="match status" value="1"/>
</dbReference>
<dbReference type="KEGG" id="ssyi:EKG83_10380"/>
<dbReference type="GO" id="GO:0005829">
    <property type="term" value="C:cytosol"/>
    <property type="evidence" value="ECO:0007669"/>
    <property type="project" value="TreeGrafter"/>
</dbReference>
<dbReference type="GO" id="GO:0016491">
    <property type="term" value="F:oxidoreductase activity"/>
    <property type="evidence" value="ECO:0007669"/>
    <property type="project" value="UniProtKB-KW"/>
</dbReference>
<keyword evidence="4" id="KW-1185">Reference proteome</keyword>
<dbReference type="InterPro" id="IPR023210">
    <property type="entry name" value="NADP_OxRdtase_dom"/>
</dbReference>
<dbReference type="InterPro" id="IPR050523">
    <property type="entry name" value="AKR_Detox_Biosynth"/>
</dbReference>
<reference evidence="4" key="1">
    <citation type="journal article" date="2021" name="Curr. Microbiol.">
        <title>Complete genome of nocamycin-producing strain Saccharothrix syringae NRRL B-16468 reveals the biosynthetic potential for secondary metabolites.</title>
        <authorList>
            <person name="Mo X."/>
            <person name="Yang S."/>
        </authorList>
    </citation>
    <scope>NUCLEOTIDE SEQUENCE [LARGE SCALE GENOMIC DNA]</scope>
    <source>
        <strain evidence="4">ATCC 51364 / DSM 43886 / JCM 6844 / KCTC 9398 / NBRC 14523 / NRRL B-16468 / INA 2240</strain>
    </source>
</reference>
<evidence type="ECO:0000259" key="2">
    <source>
        <dbReference type="Pfam" id="PF00248"/>
    </source>
</evidence>
<dbReference type="RefSeq" id="WP_033434796.1">
    <property type="nucleotide sequence ID" value="NZ_CP034550.1"/>
</dbReference>
<dbReference type="InterPro" id="IPR036812">
    <property type="entry name" value="NAD(P)_OxRdtase_dom_sf"/>
</dbReference>
<dbReference type="EMBL" id="CP034550">
    <property type="protein sequence ID" value="QFZ17834.1"/>
    <property type="molecule type" value="Genomic_DNA"/>
</dbReference>
<dbReference type="PANTHER" id="PTHR43364:SF4">
    <property type="entry name" value="NAD(P)-LINKED OXIDOREDUCTASE SUPERFAMILY PROTEIN"/>
    <property type="match status" value="1"/>
</dbReference>
<dbReference type="PANTHER" id="PTHR43364">
    <property type="entry name" value="NADH-SPECIFIC METHYLGLYOXAL REDUCTASE-RELATED"/>
    <property type="match status" value="1"/>
</dbReference>
<dbReference type="Pfam" id="PF00248">
    <property type="entry name" value="Aldo_ket_red"/>
    <property type="match status" value="1"/>
</dbReference>
<name>A0A5Q0GWE6_SACSY</name>
<dbReference type="CDD" id="cd19102">
    <property type="entry name" value="AKR_unchar"/>
    <property type="match status" value="1"/>
</dbReference>
<gene>
    <name evidence="3" type="ORF">EKG83_10380</name>
</gene>
<protein>
    <submittedName>
        <fullName evidence="3">Aldo/keto reductase</fullName>
    </submittedName>
</protein>
<evidence type="ECO:0000313" key="3">
    <source>
        <dbReference type="EMBL" id="QFZ17834.1"/>
    </source>
</evidence>
<organism evidence="3 4">
    <name type="scientific">Saccharothrix syringae</name>
    <name type="common">Nocardiopsis syringae</name>
    <dbReference type="NCBI Taxonomy" id="103733"/>
    <lineage>
        <taxon>Bacteria</taxon>
        <taxon>Bacillati</taxon>
        <taxon>Actinomycetota</taxon>
        <taxon>Actinomycetes</taxon>
        <taxon>Pseudonocardiales</taxon>
        <taxon>Pseudonocardiaceae</taxon>
        <taxon>Saccharothrix</taxon>
    </lineage>
</organism>
<keyword evidence="1" id="KW-0560">Oxidoreductase</keyword>
<feature type="domain" description="NADP-dependent oxidoreductase" evidence="2">
    <location>
        <begin position="18"/>
        <end position="335"/>
    </location>
</feature>
<evidence type="ECO:0000256" key="1">
    <source>
        <dbReference type="ARBA" id="ARBA00023002"/>
    </source>
</evidence>
<dbReference type="SUPFAM" id="SSF51430">
    <property type="entry name" value="NAD(P)-linked oxidoreductase"/>
    <property type="match status" value="1"/>
</dbReference>
<evidence type="ECO:0000313" key="4">
    <source>
        <dbReference type="Proteomes" id="UP000325787"/>
    </source>
</evidence>
<dbReference type="Proteomes" id="UP000325787">
    <property type="component" value="Chromosome"/>
</dbReference>
<dbReference type="OrthoDB" id="9768793at2"/>
<dbReference type="AlphaFoldDB" id="A0A5Q0GWE6"/>
<accession>A0A5Q0GWE6</accession>